<feature type="transmembrane region" description="Helical" evidence="8">
    <location>
        <begin position="76"/>
        <end position="101"/>
    </location>
</feature>
<evidence type="ECO:0000256" key="7">
    <source>
        <dbReference type="ARBA" id="ARBA00023136"/>
    </source>
</evidence>
<evidence type="ECO:0000313" key="9">
    <source>
        <dbReference type="EMBL" id="MBW7454044.1"/>
    </source>
</evidence>
<evidence type="ECO:0000256" key="2">
    <source>
        <dbReference type="ARBA" id="ARBA00007998"/>
    </source>
</evidence>
<evidence type="ECO:0000256" key="5">
    <source>
        <dbReference type="ARBA" id="ARBA00022692"/>
    </source>
</evidence>
<reference evidence="9 10" key="1">
    <citation type="submission" date="2021-07" db="EMBL/GenBank/DDBJ databases">
        <title>Paenibacillus radiodurans sp. nov., isolated from the southeastern edge of Tengger Desert.</title>
        <authorList>
            <person name="Zhang G."/>
        </authorList>
    </citation>
    <scope>NUCLEOTIDE SEQUENCE [LARGE SCALE GENOMIC DNA]</scope>
    <source>
        <strain evidence="9 10">CCM 7311</strain>
    </source>
</reference>
<evidence type="ECO:0000256" key="6">
    <source>
        <dbReference type="ARBA" id="ARBA00022989"/>
    </source>
</evidence>
<keyword evidence="3" id="KW-0813">Transport</keyword>
<evidence type="ECO:0000256" key="4">
    <source>
        <dbReference type="ARBA" id="ARBA00022544"/>
    </source>
</evidence>
<dbReference type="InterPro" id="IPR004761">
    <property type="entry name" value="Spore_GerAB"/>
</dbReference>
<dbReference type="Proteomes" id="UP001519887">
    <property type="component" value="Unassembled WGS sequence"/>
</dbReference>
<dbReference type="RefSeq" id="WP_210037492.1">
    <property type="nucleotide sequence ID" value="NZ_JBHLVU010000004.1"/>
</dbReference>
<sequence length="366" mass="41661">MKSYSDNQISLLQFILIISGIQVSVPILSLPRRLAETAGTDGWISLIIGWALSEVASIAIILVMKNHPDDTLPDLILHYIGTWAGKAIALVLALYFCLLTLDGLARTVLITKSWLLPNTHVYTIMILLLVPAYTIARHGPRILGRYAQIVVLMSLWIPLMYLVTLKNAHWLHLLPILKEGWRPVFSAVQATIYPFLGMAAAFILYPFLRRKEKAVAGILISNTLTLLTYLFVTVICFIHFSPDEITEYNEPVISVLQAIEFTFIERIEVPFIAFYLFIFSLVWIPAMYLTTFCSSWLFGLQDNRSHLRSLCLIIAVGAYFFSPTFKQSNRLEAVLFNAGLGIEYLFPVCLLVYLWIHNRFQRRNSL</sequence>
<evidence type="ECO:0000256" key="3">
    <source>
        <dbReference type="ARBA" id="ARBA00022448"/>
    </source>
</evidence>
<comment type="subcellular location">
    <subcellularLocation>
        <location evidence="1">Membrane</location>
        <topology evidence="1">Multi-pass membrane protein</topology>
    </subcellularLocation>
</comment>
<feature type="transmembrane region" description="Helical" evidence="8">
    <location>
        <begin position="272"/>
        <end position="298"/>
    </location>
</feature>
<evidence type="ECO:0000256" key="1">
    <source>
        <dbReference type="ARBA" id="ARBA00004141"/>
    </source>
</evidence>
<protein>
    <submittedName>
        <fullName evidence="9">Endospore germination permease</fullName>
    </submittedName>
</protein>
<evidence type="ECO:0000256" key="8">
    <source>
        <dbReference type="SAM" id="Phobius"/>
    </source>
</evidence>
<dbReference type="PANTHER" id="PTHR34975">
    <property type="entry name" value="SPORE GERMINATION PROTEIN A2"/>
    <property type="match status" value="1"/>
</dbReference>
<feature type="transmembrane region" description="Helical" evidence="8">
    <location>
        <begin position="184"/>
        <end position="208"/>
    </location>
</feature>
<feature type="transmembrane region" description="Helical" evidence="8">
    <location>
        <begin position="305"/>
        <end position="322"/>
    </location>
</feature>
<accession>A0ABS7BZH0</accession>
<feature type="transmembrane region" description="Helical" evidence="8">
    <location>
        <begin position="12"/>
        <end position="30"/>
    </location>
</feature>
<comment type="similarity">
    <text evidence="2">Belongs to the amino acid-polyamine-organocation (APC) superfamily. Spore germination protein (SGP) (TC 2.A.3.9) family.</text>
</comment>
<dbReference type="Pfam" id="PF03845">
    <property type="entry name" value="Spore_permease"/>
    <property type="match status" value="1"/>
</dbReference>
<comment type="caution">
    <text evidence="9">The sequence shown here is derived from an EMBL/GenBank/DDBJ whole genome shotgun (WGS) entry which is preliminary data.</text>
</comment>
<evidence type="ECO:0000313" key="10">
    <source>
        <dbReference type="Proteomes" id="UP001519887"/>
    </source>
</evidence>
<dbReference type="NCBIfam" id="TIGR00912">
    <property type="entry name" value="2A0309"/>
    <property type="match status" value="1"/>
</dbReference>
<proteinExistence type="inferred from homology"/>
<keyword evidence="6 8" id="KW-1133">Transmembrane helix</keyword>
<feature type="transmembrane region" description="Helical" evidence="8">
    <location>
        <begin position="334"/>
        <end position="356"/>
    </location>
</feature>
<dbReference type="PANTHER" id="PTHR34975:SF2">
    <property type="entry name" value="SPORE GERMINATION PROTEIN A2"/>
    <property type="match status" value="1"/>
</dbReference>
<dbReference type="EMBL" id="JAHZIK010000147">
    <property type="protein sequence ID" value="MBW7454044.1"/>
    <property type="molecule type" value="Genomic_DNA"/>
</dbReference>
<name>A0ABS7BZH0_9BACL</name>
<feature type="transmembrane region" description="Helical" evidence="8">
    <location>
        <begin position="121"/>
        <end position="139"/>
    </location>
</feature>
<keyword evidence="10" id="KW-1185">Reference proteome</keyword>
<feature type="transmembrane region" description="Helical" evidence="8">
    <location>
        <begin position="42"/>
        <end position="64"/>
    </location>
</feature>
<keyword evidence="5 8" id="KW-0812">Transmembrane</keyword>
<keyword evidence="7 8" id="KW-0472">Membrane</keyword>
<keyword evidence="4" id="KW-0309">Germination</keyword>
<feature type="transmembrane region" description="Helical" evidence="8">
    <location>
        <begin position="146"/>
        <end position="164"/>
    </location>
</feature>
<feature type="transmembrane region" description="Helical" evidence="8">
    <location>
        <begin position="215"/>
        <end position="240"/>
    </location>
</feature>
<organism evidence="9 10">
    <name type="scientific">Paenibacillus sepulcri</name>
    <dbReference type="NCBI Taxonomy" id="359917"/>
    <lineage>
        <taxon>Bacteria</taxon>
        <taxon>Bacillati</taxon>
        <taxon>Bacillota</taxon>
        <taxon>Bacilli</taxon>
        <taxon>Bacillales</taxon>
        <taxon>Paenibacillaceae</taxon>
        <taxon>Paenibacillus</taxon>
    </lineage>
</organism>
<gene>
    <name evidence="9" type="ORF">K0U00_08340</name>
</gene>